<gene>
    <name evidence="3" type="ORF">ACFO3U_01745</name>
</gene>
<evidence type="ECO:0000313" key="3">
    <source>
        <dbReference type="EMBL" id="MFC4738709.1"/>
    </source>
</evidence>
<keyword evidence="1" id="KW-0227">DNA damage</keyword>
<dbReference type="Gene3D" id="1.10.10.10">
    <property type="entry name" value="Winged helix-like DNA-binding domain superfamily/Winged helix DNA-binding domain"/>
    <property type="match status" value="1"/>
</dbReference>
<dbReference type="NCBIfam" id="TIGR00589">
    <property type="entry name" value="ogt"/>
    <property type="match status" value="1"/>
</dbReference>
<evidence type="ECO:0000259" key="2">
    <source>
        <dbReference type="Pfam" id="PF01035"/>
    </source>
</evidence>
<dbReference type="InterPro" id="IPR052520">
    <property type="entry name" value="ATL_DNA_repair"/>
</dbReference>
<dbReference type="InterPro" id="IPR036217">
    <property type="entry name" value="MethylDNA_cys_MeTrfase_DNAb"/>
</dbReference>
<dbReference type="PANTHER" id="PTHR42942:SF1">
    <property type="entry name" value="ALKYLTRANSFERASE-LIKE PROTEIN 1"/>
    <property type="match status" value="1"/>
</dbReference>
<dbReference type="Proteomes" id="UP001595885">
    <property type="component" value="Unassembled WGS sequence"/>
</dbReference>
<keyword evidence="4" id="KW-1185">Reference proteome</keyword>
<name>A0ABV9P3F7_9FLAO</name>
<dbReference type="EMBL" id="JBHSGW010000001">
    <property type="protein sequence ID" value="MFC4738709.1"/>
    <property type="molecule type" value="Genomic_DNA"/>
</dbReference>
<dbReference type="Pfam" id="PF01035">
    <property type="entry name" value="DNA_binding_1"/>
    <property type="match status" value="1"/>
</dbReference>
<dbReference type="CDD" id="cd06445">
    <property type="entry name" value="ATase"/>
    <property type="match status" value="1"/>
</dbReference>
<comment type="caution">
    <text evidence="3">The sequence shown here is derived from an EMBL/GenBank/DDBJ whole genome shotgun (WGS) entry which is preliminary data.</text>
</comment>
<reference evidence="4" key="1">
    <citation type="journal article" date="2019" name="Int. J. Syst. Evol. Microbiol.">
        <title>The Global Catalogue of Microorganisms (GCM) 10K type strain sequencing project: providing services to taxonomists for standard genome sequencing and annotation.</title>
        <authorList>
            <consortium name="The Broad Institute Genomics Platform"/>
            <consortium name="The Broad Institute Genome Sequencing Center for Infectious Disease"/>
            <person name="Wu L."/>
            <person name="Ma J."/>
        </authorList>
    </citation>
    <scope>NUCLEOTIDE SEQUENCE [LARGE SCALE GENOMIC DNA]</scope>
    <source>
        <strain evidence="4">CCUG 50349</strain>
    </source>
</reference>
<protein>
    <submittedName>
        <fullName evidence="3">MGMT family protein</fullName>
    </submittedName>
</protein>
<evidence type="ECO:0000256" key="1">
    <source>
        <dbReference type="ARBA" id="ARBA00022763"/>
    </source>
</evidence>
<evidence type="ECO:0000313" key="4">
    <source>
        <dbReference type="Proteomes" id="UP001595885"/>
    </source>
</evidence>
<proteinExistence type="predicted"/>
<dbReference type="RefSeq" id="WP_379737848.1">
    <property type="nucleotide sequence ID" value="NZ_JBHSGW010000001.1"/>
</dbReference>
<dbReference type="InterPro" id="IPR036388">
    <property type="entry name" value="WH-like_DNA-bd_sf"/>
</dbReference>
<feature type="domain" description="Methylated-DNA-[protein]-cysteine S-methyltransferase DNA binding" evidence="2">
    <location>
        <begin position="10"/>
        <end position="92"/>
    </location>
</feature>
<dbReference type="SUPFAM" id="SSF46767">
    <property type="entry name" value="Methylated DNA-protein cysteine methyltransferase, C-terminal domain"/>
    <property type="match status" value="1"/>
</dbReference>
<dbReference type="InterPro" id="IPR014048">
    <property type="entry name" value="MethylDNA_cys_MeTrfase_DNA-bd"/>
</dbReference>
<organism evidence="3 4">
    <name type="scientific">Flavobacterium ponti</name>
    <dbReference type="NCBI Taxonomy" id="665133"/>
    <lineage>
        <taxon>Bacteria</taxon>
        <taxon>Pseudomonadati</taxon>
        <taxon>Bacteroidota</taxon>
        <taxon>Flavobacteriia</taxon>
        <taxon>Flavobacteriales</taxon>
        <taxon>Flavobacteriaceae</taxon>
        <taxon>Flavobacterium</taxon>
    </lineage>
</organism>
<sequence length="111" mass="12556">MQKQNPNNDNFFERVYKVARQIPYGKVTSYGAIAKALGAARSARMVGWAMNASHNMDDIPAHRVVNRVGLLSGKHHFGGTNLMQQLLESEGIQVVDNQIVNFEKHFWEPDF</sequence>
<dbReference type="PANTHER" id="PTHR42942">
    <property type="entry name" value="6-O-METHYLGUANINE DNA METHYLTRANSFERASE"/>
    <property type="match status" value="1"/>
</dbReference>
<accession>A0ABV9P3F7</accession>